<evidence type="ECO:0000313" key="2">
    <source>
        <dbReference type="EMBL" id="EFJ36786.1"/>
    </source>
</evidence>
<gene>
    <name evidence="2" type="ORF">SELMODRAFT_403476</name>
</gene>
<dbReference type="EMBL" id="GL377566">
    <property type="protein sequence ID" value="EFJ36786.1"/>
    <property type="molecule type" value="Genomic_DNA"/>
</dbReference>
<keyword evidence="3" id="KW-1185">Reference proteome</keyword>
<organism evidence="3">
    <name type="scientific">Selaginella moellendorffii</name>
    <name type="common">Spikemoss</name>
    <dbReference type="NCBI Taxonomy" id="88036"/>
    <lineage>
        <taxon>Eukaryota</taxon>
        <taxon>Viridiplantae</taxon>
        <taxon>Streptophyta</taxon>
        <taxon>Embryophyta</taxon>
        <taxon>Tracheophyta</taxon>
        <taxon>Lycopodiopsida</taxon>
        <taxon>Selaginellales</taxon>
        <taxon>Selaginellaceae</taxon>
        <taxon>Selaginella</taxon>
    </lineage>
</organism>
<sequence>MARAGHSVRRNQSKKGRLPAVICFDFAENASNPHPAPSPQLVELEKALAAAIDKTETLFRVFRSSKASKTFQEQQARSSDSEAHTRCSGVSIETRSRRNSSRNSRRQSLQDDEHQSNGSGEGLLLAVNKFLSAKEAHQHHHHHHHH</sequence>
<protein>
    <submittedName>
        <fullName evidence="2">Uncharacterized protein</fullName>
    </submittedName>
</protein>
<dbReference type="Proteomes" id="UP000001514">
    <property type="component" value="Unassembled WGS sequence"/>
</dbReference>
<feature type="region of interest" description="Disordered" evidence="1">
    <location>
        <begin position="64"/>
        <end position="120"/>
    </location>
</feature>
<dbReference type="Gramene" id="EFJ36786">
    <property type="protein sequence ID" value="EFJ36786"/>
    <property type="gene ID" value="SELMODRAFT_403476"/>
</dbReference>
<dbReference type="AlphaFoldDB" id="D8QRJ1"/>
<feature type="compositionally biased region" description="Polar residues" evidence="1">
    <location>
        <begin position="65"/>
        <end position="78"/>
    </location>
</feature>
<dbReference type="HOGENOM" id="CLU_1790232_0_0_1"/>
<name>D8QRJ1_SELML</name>
<dbReference type="InParanoid" id="D8QRJ1"/>
<accession>D8QRJ1</accession>
<proteinExistence type="predicted"/>
<evidence type="ECO:0000256" key="1">
    <source>
        <dbReference type="SAM" id="MobiDB-lite"/>
    </source>
</evidence>
<evidence type="ECO:0000313" key="3">
    <source>
        <dbReference type="Proteomes" id="UP000001514"/>
    </source>
</evidence>
<reference evidence="2 3" key="1">
    <citation type="journal article" date="2011" name="Science">
        <title>The Selaginella genome identifies genetic changes associated with the evolution of vascular plants.</title>
        <authorList>
            <person name="Banks J.A."/>
            <person name="Nishiyama T."/>
            <person name="Hasebe M."/>
            <person name="Bowman J.L."/>
            <person name="Gribskov M."/>
            <person name="dePamphilis C."/>
            <person name="Albert V.A."/>
            <person name="Aono N."/>
            <person name="Aoyama T."/>
            <person name="Ambrose B.A."/>
            <person name="Ashton N.W."/>
            <person name="Axtell M.J."/>
            <person name="Barker E."/>
            <person name="Barker M.S."/>
            <person name="Bennetzen J.L."/>
            <person name="Bonawitz N.D."/>
            <person name="Chapple C."/>
            <person name="Cheng C."/>
            <person name="Correa L.G."/>
            <person name="Dacre M."/>
            <person name="DeBarry J."/>
            <person name="Dreyer I."/>
            <person name="Elias M."/>
            <person name="Engstrom E.M."/>
            <person name="Estelle M."/>
            <person name="Feng L."/>
            <person name="Finet C."/>
            <person name="Floyd S.K."/>
            <person name="Frommer W.B."/>
            <person name="Fujita T."/>
            <person name="Gramzow L."/>
            <person name="Gutensohn M."/>
            <person name="Harholt J."/>
            <person name="Hattori M."/>
            <person name="Heyl A."/>
            <person name="Hirai T."/>
            <person name="Hiwatashi Y."/>
            <person name="Ishikawa M."/>
            <person name="Iwata M."/>
            <person name="Karol K.G."/>
            <person name="Koehler B."/>
            <person name="Kolukisaoglu U."/>
            <person name="Kubo M."/>
            <person name="Kurata T."/>
            <person name="Lalonde S."/>
            <person name="Li K."/>
            <person name="Li Y."/>
            <person name="Litt A."/>
            <person name="Lyons E."/>
            <person name="Manning G."/>
            <person name="Maruyama T."/>
            <person name="Michael T.P."/>
            <person name="Mikami K."/>
            <person name="Miyazaki S."/>
            <person name="Morinaga S."/>
            <person name="Murata T."/>
            <person name="Mueller-Roeber B."/>
            <person name="Nelson D.R."/>
            <person name="Obara M."/>
            <person name="Oguri Y."/>
            <person name="Olmstead R.G."/>
            <person name="Onodera N."/>
            <person name="Petersen B.L."/>
            <person name="Pils B."/>
            <person name="Prigge M."/>
            <person name="Rensing S.A."/>
            <person name="Riano-Pachon D.M."/>
            <person name="Roberts A.W."/>
            <person name="Sato Y."/>
            <person name="Scheller H.V."/>
            <person name="Schulz B."/>
            <person name="Schulz C."/>
            <person name="Shakirov E.V."/>
            <person name="Shibagaki N."/>
            <person name="Shinohara N."/>
            <person name="Shippen D.E."/>
            <person name="Soerensen I."/>
            <person name="Sotooka R."/>
            <person name="Sugimoto N."/>
            <person name="Sugita M."/>
            <person name="Sumikawa N."/>
            <person name="Tanurdzic M."/>
            <person name="Theissen G."/>
            <person name="Ulvskov P."/>
            <person name="Wakazuki S."/>
            <person name="Weng J.K."/>
            <person name="Willats W.W."/>
            <person name="Wipf D."/>
            <person name="Wolf P.G."/>
            <person name="Yang L."/>
            <person name="Zimmer A.D."/>
            <person name="Zhu Q."/>
            <person name="Mitros T."/>
            <person name="Hellsten U."/>
            <person name="Loque D."/>
            <person name="Otillar R."/>
            <person name="Salamov A."/>
            <person name="Schmutz J."/>
            <person name="Shapiro H."/>
            <person name="Lindquist E."/>
            <person name="Lucas S."/>
            <person name="Rokhsar D."/>
            <person name="Grigoriev I.V."/>
        </authorList>
    </citation>
    <scope>NUCLEOTIDE SEQUENCE [LARGE SCALE GENOMIC DNA]</scope>
</reference>
<dbReference type="KEGG" id="smo:SELMODRAFT_403476"/>